<evidence type="ECO:0000313" key="12">
    <source>
        <dbReference type="EMBL" id="ONM48793.1"/>
    </source>
</evidence>
<name>A0A1V2TH62_9NOCA</name>
<dbReference type="EC" id="2.7.7.70" evidence="9"/>
<evidence type="ECO:0000256" key="5">
    <source>
        <dbReference type="ARBA" id="ARBA00022840"/>
    </source>
</evidence>
<dbReference type="STRING" id="1538463.B0T36_22090"/>
<keyword evidence="13" id="KW-1185">Reference proteome</keyword>
<evidence type="ECO:0000313" key="13">
    <source>
        <dbReference type="Proteomes" id="UP000188836"/>
    </source>
</evidence>
<feature type="region of interest" description="Ribokinase" evidence="9">
    <location>
        <begin position="1"/>
        <end position="348"/>
    </location>
</feature>
<dbReference type="AlphaFoldDB" id="A0A1V2TH62"/>
<keyword evidence="4 9" id="KW-0418">Kinase</keyword>
<dbReference type="NCBIfam" id="TIGR00125">
    <property type="entry name" value="cyt_tran_rel"/>
    <property type="match status" value="1"/>
</dbReference>
<feature type="domain" description="Carbohydrate kinase PfkB" evidence="10">
    <location>
        <begin position="28"/>
        <end position="333"/>
    </location>
</feature>
<evidence type="ECO:0000256" key="7">
    <source>
        <dbReference type="ARBA" id="ARBA00023277"/>
    </source>
</evidence>
<dbReference type="GO" id="GO:0033786">
    <property type="term" value="F:heptose-1-phosphate adenylyltransferase activity"/>
    <property type="evidence" value="ECO:0007669"/>
    <property type="project" value="UniProtKB-UniRule"/>
</dbReference>
<protein>
    <recommendedName>
        <fullName evidence="9">Bifunctional protein HldE</fullName>
    </recommendedName>
    <domain>
        <recommendedName>
            <fullName evidence="9">D-beta-D-heptose 7-phosphate kinase</fullName>
            <ecNumber evidence="9">2.7.1.167</ecNumber>
        </recommendedName>
        <alternativeName>
            <fullName evidence="9">D-beta-D-heptose 7-phosphotransferase</fullName>
        </alternativeName>
        <alternativeName>
            <fullName evidence="9">D-glycero-beta-D-manno-heptose-7-phosphate kinase</fullName>
        </alternativeName>
    </domain>
    <domain>
        <recommendedName>
            <fullName evidence="9">D-beta-D-heptose 1-phosphate adenylyltransferase</fullName>
            <ecNumber evidence="9">2.7.7.70</ecNumber>
        </recommendedName>
        <alternativeName>
            <fullName evidence="9">D-glycero-beta-D-manno-heptose 1-phosphate adenylyltransferase</fullName>
        </alternativeName>
    </domain>
</protein>
<evidence type="ECO:0000259" key="10">
    <source>
        <dbReference type="Pfam" id="PF00294"/>
    </source>
</evidence>
<evidence type="ECO:0000256" key="3">
    <source>
        <dbReference type="ARBA" id="ARBA00022741"/>
    </source>
</evidence>
<comment type="function">
    <text evidence="9">Catalyzes the ADP transfer from ATP to D-glycero-beta-D-manno-heptose 1-phosphate, yielding ADP-D-glycero-beta-D-manno-heptose.</text>
</comment>
<dbReference type="Gene3D" id="3.40.50.620">
    <property type="entry name" value="HUPs"/>
    <property type="match status" value="1"/>
</dbReference>
<comment type="pathway">
    <text evidence="9">Nucleotide-sugar biosynthesis; ADP-L-glycero-beta-D-manno-heptose biosynthesis; ADP-L-glycero-beta-D-manno-heptose from D-glycero-beta-D-manno-heptose 7-phosphate: step 3/4.</text>
</comment>
<dbReference type="EC" id="2.7.1.167" evidence="9"/>
<dbReference type="HAMAP" id="MF_01603">
    <property type="entry name" value="HldE"/>
    <property type="match status" value="1"/>
</dbReference>
<comment type="catalytic activity">
    <reaction evidence="8 9">
        <text>D-glycero-beta-D-manno-heptose 1-phosphate + ATP + H(+) = ADP-D-glycero-beta-D-manno-heptose + diphosphate</text>
        <dbReference type="Rhea" id="RHEA:27465"/>
        <dbReference type="ChEBI" id="CHEBI:15378"/>
        <dbReference type="ChEBI" id="CHEBI:30616"/>
        <dbReference type="ChEBI" id="CHEBI:33019"/>
        <dbReference type="ChEBI" id="CHEBI:59967"/>
        <dbReference type="ChEBI" id="CHEBI:61593"/>
        <dbReference type="EC" id="2.7.7.70"/>
    </reaction>
</comment>
<dbReference type="GO" id="GO:0033785">
    <property type="term" value="F:heptose 7-phosphate kinase activity"/>
    <property type="evidence" value="ECO:0007669"/>
    <property type="project" value="UniProtKB-UniRule"/>
</dbReference>
<dbReference type="InterPro" id="IPR023030">
    <property type="entry name" value="Bifunc_HldE"/>
</dbReference>
<evidence type="ECO:0000256" key="2">
    <source>
        <dbReference type="ARBA" id="ARBA00022695"/>
    </source>
</evidence>
<keyword evidence="5 9" id="KW-0067">ATP-binding</keyword>
<dbReference type="InterPro" id="IPR014729">
    <property type="entry name" value="Rossmann-like_a/b/a_fold"/>
</dbReference>
<evidence type="ECO:0000256" key="4">
    <source>
        <dbReference type="ARBA" id="ARBA00022777"/>
    </source>
</evidence>
<keyword evidence="6 9" id="KW-0511">Multifunctional enzyme</keyword>
<dbReference type="RefSeq" id="WP_077116273.1">
    <property type="nucleotide sequence ID" value="NZ_MUKP01000039.1"/>
</dbReference>
<feature type="region of interest" description="Cytidylyltransferase" evidence="9">
    <location>
        <begin position="371"/>
        <end position="508"/>
    </location>
</feature>
<sequence length="508" mass="53701">MDSPNDADPERAGLAPDAVTQLASTRPRIVVLGDAVLDVWMWGHSDRLCREAPVPVVEVERTAAVPGAAANTAANLAALGADARLVALAGDDTAAAALRTALTSAGVDATRVHICPGRTTTRKSRVASGAQILIRYDEGRPAPADETETAALLAYLDDALVDADALVVCDYAGALNEDLRRRLAEQRDRLPLLIVDTHHPARWRAVHPDLVTPNAGEAADALGLVDAGLPAPGGNADRVELFDRNRDRLFEVTGSRVAVVTLDRDGTVLLDGDRPAHRTWAQPVPDGQSAGAGDTFVAALTLALVSGMPLTSAVELAQAAADVVVHRPGTAVCTTGQLTEQLDRSSGAVLSQPRLRAAVREHRAAGRRIVFTNGCFDVLHAGHIAYLNEAKRLGDVLVVAVNSDHSVRRLKGEDRPVNPDHDRCAVLAALSCVDHVTVFAEDTPAELLRALEPDLYVKGGDYRPEMLPETPVVRGYGGEVRVLSYLADHSTSAMIERIRANTTAGGAG</sequence>
<proteinExistence type="inferred from homology"/>
<dbReference type="SUPFAM" id="SSF53613">
    <property type="entry name" value="Ribokinase-like"/>
    <property type="match status" value="1"/>
</dbReference>
<dbReference type="Gene3D" id="3.40.1190.20">
    <property type="match status" value="1"/>
</dbReference>
<feature type="binding site" evidence="9">
    <location>
        <begin position="214"/>
        <end position="217"/>
    </location>
    <ligand>
        <name>ATP</name>
        <dbReference type="ChEBI" id="CHEBI:30616"/>
    </ligand>
</feature>
<comment type="pathway">
    <text evidence="9">Nucleotide-sugar biosynthesis; ADP-L-glycero-beta-D-manno-heptose biosynthesis; ADP-L-glycero-beta-D-manno-heptose from D-glycero-beta-D-manno-heptose 7-phosphate: step 1/4.</text>
</comment>
<evidence type="ECO:0000256" key="6">
    <source>
        <dbReference type="ARBA" id="ARBA00023268"/>
    </source>
</evidence>
<comment type="catalytic activity">
    <reaction evidence="9">
        <text>D-glycero-beta-D-manno-heptose 7-phosphate + ATP = D-glycero-beta-D-manno-heptose 1,7-bisphosphate + ADP + H(+)</text>
        <dbReference type="Rhea" id="RHEA:27473"/>
        <dbReference type="ChEBI" id="CHEBI:15378"/>
        <dbReference type="ChEBI" id="CHEBI:30616"/>
        <dbReference type="ChEBI" id="CHEBI:60204"/>
        <dbReference type="ChEBI" id="CHEBI:60208"/>
        <dbReference type="ChEBI" id="CHEBI:456216"/>
        <dbReference type="EC" id="2.7.1.167"/>
    </reaction>
</comment>
<comment type="subunit">
    <text evidence="9">Homodimer.</text>
</comment>
<keyword evidence="1 9" id="KW-0808">Transferase</keyword>
<dbReference type="PANTHER" id="PTHR46969:SF1">
    <property type="entry name" value="BIFUNCTIONAL PROTEIN HLDE"/>
    <property type="match status" value="1"/>
</dbReference>
<dbReference type="SUPFAM" id="SSF52374">
    <property type="entry name" value="Nucleotidylyl transferase"/>
    <property type="match status" value="1"/>
</dbReference>
<dbReference type="Pfam" id="PF01467">
    <property type="entry name" value="CTP_transf_like"/>
    <property type="match status" value="1"/>
</dbReference>
<gene>
    <name evidence="9" type="primary">hldE</name>
    <name evidence="12" type="ORF">B0T46_09865</name>
</gene>
<keyword evidence="7 9" id="KW-0119">Carbohydrate metabolism</keyword>
<dbReference type="UniPathway" id="UPA00356">
    <property type="reaction ID" value="UER00437"/>
</dbReference>
<dbReference type="GO" id="GO:0097171">
    <property type="term" value="P:ADP-L-glycero-beta-D-manno-heptose biosynthetic process"/>
    <property type="evidence" value="ECO:0007669"/>
    <property type="project" value="UniProtKB-UniPathway"/>
</dbReference>
<reference evidence="12 13" key="1">
    <citation type="journal article" date="2016" name="Antonie Van Leeuwenhoek">
        <title>Nocardia donostiensis sp. nov., isolated from human respiratory specimens.</title>
        <authorList>
            <person name="Ercibengoa M."/>
            <person name="Bell M."/>
            <person name="Marimon J.M."/>
            <person name="Humrighouse B."/>
            <person name="Klenk H.P."/>
            <person name="Potter G."/>
            <person name="Perez-Trallero E."/>
        </authorList>
    </citation>
    <scope>NUCLEOTIDE SEQUENCE [LARGE SCALE GENOMIC DNA]</scope>
    <source>
        <strain evidence="12 13">X1655</strain>
    </source>
</reference>
<dbReference type="InterPro" id="IPR011914">
    <property type="entry name" value="RfaE_dom_II"/>
</dbReference>
<dbReference type="InterPro" id="IPR029056">
    <property type="entry name" value="Ribokinase-like"/>
</dbReference>
<comment type="similarity">
    <text evidence="9">In the N-terminal section; belongs to the carbohydrate kinase PfkB family.</text>
</comment>
<comment type="function">
    <text evidence="9">Catalyzes the phosphorylation of D-glycero-D-manno-heptose 7-phosphate at the C-1 position to selectively form D-glycero-beta-D-manno-heptose-1,7-bisphosphate.</text>
</comment>
<evidence type="ECO:0000256" key="1">
    <source>
        <dbReference type="ARBA" id="ARBA00022679"/>
    </source>
</evidence>
<dbReference type="GO" id="GO:0016773">
    <property type="term" value="F:phosphotransferase activity, alcohol group as acceptor"/>
    <property type="evidence" value="ECO:0007669"/>
    <property type="project" value="InterPro"/>
</dbReference>
<dbReference type="PANTHER" id="PTHR46969">
    <property type="entry name" value="BIFUNCTIONAL PROTEIN HLDE"/>
    <property type="match status" value="1"/>
</dbReference>
<feature type="active site" evidence="9">
    <location>
        <position position="294"/>
    </location>
</feature>
<keyword evidence="2 9" id="KW-0548">Nucleotidyltransferase</keyword>
<feature type="domain" description="Cytidyltransferase-like" evidence="11">
    <location>
        <begin position="371"/>
        <end position="462"/>
    </location>
</feature>
<dbReference type="EMBL" id="MUMY01000007">
    <property type="protein sequence ID" value="ONM48793.1"/>
    <property type="molecule type" value="Genomic_DNA"/>
</dbReference>
<evidence type="ECO:0000256" key="8">
    <source>
        <dbReference type="ARBA" id="ARBA00047428"/>
    </source>
</evidence>
<dbReference type="Pfam" id="PF00294">
    <property type="entry name" value="PfkB"/>
    <property type="match status" value="1"/>
</dbReference>
<accession>A0A1V2TH62</accession>
<dbReference type="InterPro" id="IPR004821">
    <property type="entry name" value="Cyt_trans-like"/>
</dbReference>
<comment type="caution">
    <text evidence="12">The sequence shown here is derived from an EMBL/GenBank/DDBJ whole genome shotgun (WGS) entry which is preliminary data.</text>
</comment>
<dbReference type="InterPro" id="IPR011611">
    <property type="entry name" value="PfkB_dom"/>
</dbReference>
<dbReference type="Proteomes" id="UP000188836">
    <property type="component" value="Unassembled WGS sequence"/>
</dbReference>
<comment type="similarity">
    <text evidence="9">In the C-terminal section; belongs to the cytidylyltransferase family.</text>
</comment>
<dbReference type="NCBIfam" id="TIGR02199">
    <property type="entry name" value="rfaE_dom_II"/>
    <property type="match status" value="1"/>
</dbReference>
<organism evidence="12 13">
    <name type="scientific">Nocardia donostiensis</name>
    <dbReference type="NCBI Taxonomy" id="1538463"/>
    <lineage>
        <taxon>Bacteria</taxon>
        <taxon>Bacillati</taxon>
        <taxon>Actinomycetota</taxon>
        <taxon>Actinomycetes</taxon>
        <taxon>Mycobacteriales</taxon>
        <taxon>Nocardiaceae</taxon>
        <taxon>Nocardia</taxon>
    </lineage>
</organism>
<dbReference type="GO" id="GO:0005524">
    <property type="term" value="F:ATP binding"/>
    <property type="evidence" value="ECO:0007669"/>
    <property type="project" value="UniProtKB-UniRule"/>
</dbReference>
<evidence type="ECO:0000259" key="11">
    <source>
        <dbReference type="Pfam" id="PF01467"/>
    </source>
</evidence>
<dbReference type="GO" id="GO:0005829">
    <property type="term" value="C:cytosol"/>
    <property type="evidence" value="ECO:0007669"/>
    <property type="project" value="TreeGrafter"/>
</dbReference>
<keyword evidence="3 9" id="KW-0547">Nucleotide-binding</keyword>
<evidence type="ECO:0000256" key="9">
    <source>
        <dbReference type="HAMAP-Rule" id="MF_01603"/>
    </source>
</evidence>